<reference evidence="4 5" key="1">
    <citation type="journal article" date="2010" name="J. Bacteriol.">
        <title>Complete genome sequence of the aerobic facultative methanotroph Methylocella silvestris BL2.</title>
        <authorList>
            <person name="Chen Y."/>
            <person name="Crombie A."/>
            <person name="Rahman M.T."/>
            <person name="Dedysh S.N."/>
            <person name="Liesack W."/>
            <person name="Stott M.B."/>
            <person name="Alam M."/>
            <person name="Theisen A.R."/>
            <person name="Murrell J.C."/>
            <person name="Dunfield P.F."/>
        </authorList>
    </citation>
    <scope>NUCLEOTIDE SEQUENCE [LARGE SCALE GENOMIC DNA]</scope>
    <source>
        <strain evidence="5">DSM 15510 / CIP 108128 / LMG 27833 / NCIMB 13906 / BL2</strain>
    </source>
</reference>
<dbReference type="RefSeq" id="WP_012590498.1">
    <property type="nucleotide sequence ID" value="NC_011666.1"/>
</dbReference>
<proteinExistence type="inferred from homology"/>
<comment type="similarity">
    <text evidence="1">Belongs to the bacterial ring-hydroxylating dioxygenase beta subunit family.</text>
</comment>
<keyword evidence="5" id="KW-1185">Reference proteome</keyword>
<dbReference type="HOGENOM" id="CLU_137193_0_0_5"/>
<protein>
    <submittedName>
        <fullName evidence="4">Aromatic-ring-hydroxylating dioxygenase beta subunit</fullName>
    </submittedName>
</protein>
<dbReference type="AlphaFoldDB" id="B8ESU3"/>
<dbReference type="InterPro" id="IPR000391">
    <property type="entry name" value="Rng_hydr_dOase-bsu"/>
</dbReference>
<feature type="domain" description="SnoaL-like" evidence="3">
    <location>
        <begin position="5"/>
        <end position="140"/>
    </location>
</feature>
<dbReference type="Pfam" id="PF13577">
    <property type="entry name" value="SnoaL_4"/>
    <property type="match status" value="1"/>
</dbReference>
<dbReference type="GO" id="GO:0051213">
    <property type="term" value="F:dioxygenase activity"/>
    <property type="evidence" value="ECO:0007669"/>
    <property type="project" value="UniProtKB-KW"/>
</dbReference>
<dbReference type="eggNOG" id="COG5517">
    <property type="taxonomic scope" value="Bacteria"/>
</dbReference>
<dbReference type="InterPro" id="IPR037401">
    <property type="entry name" value="SnoaL-like"/>
</dbReference>
<organism evidence="4 5">
    <name type="scientific">Methylocella silvestris (strain DSM 15510 / CIP 108128 / LMG 27833 / NCIMB 13906 / BL2)</name>
    <dbReference type="NCBI Taxonomy" id="395965"/>
    <lineage>
        <taxon>Bacteria</taxon>
        <taxon>Pseudomonadati</taxon>
        <taxon>Pseudomonadota</taxon>
        <taxon>Alphaproteobacteria</taxon>
        <taxon>Hyphomicrobiales</taxon>
        <taxon>Beijerinckiaceae</taxon>
        <taxon>Methylocella</taxon>
    </lineage>
</organism>
<dbReference type="EMBL" id="CP001280">
    <property type="protein sequence ID" value="ACK50428.1"/>
    <property type="molecule type" value="Genomic_DNA"/>
</dbReference>
<keyword evidence="4" id="KW-0223">Dioxygenase</keyword>
<evidence type="ECO:0000313" key="4">
    <source>
        <dbReference type="EMBL" id="ACK50428.1"/>
    </source>
</evidence>
<dbReference type="Gene3D" id="3.10.450.50">
    <property type="match status" value="1"/>
</dbReference>
<dbReference type="CDD" id="cd00667">
    <property type="entry name" value="ring_hydroxylating_dioxygenases_beta"/>
    <property type="match status" value="1"/>
</dbReference>
<name>B8ESU3_METSB</name>
<evidence type="ECO:0000256" key="2">
    <source>
        <dbReference type="ARBA" id="ARBA00023002"/>
    </source>
</evidence>
<evidence type="ECO:0000259" key="3">
    <source>
        <dbReference type="Pfam" id="PF13577"/>
    </source>
</evidence>
<evidence type="ECO:0000313" key="5">
    <source>
        <dbReference type="Proteomes" id="UP000002257"/>
    </source>
</evidence>
<evidence type="ECO:0000256" key="1">
    <source>
        <dbReference type="ARBA" id="ARBA00009570"/>
    </source>
</evidence>
<accession>B8ESU3</accession>
<gene>
    <name evidence="4" type="ordered locus">Msil_1469</name>
</gene>
<dbReference type="InterPro" id="IPR032710">
    <property type="entry name" value="NTF2-like_dom_sf"/>
</dbReference>
<dbReference type="Proteomes" id="UP000002257">
    <property type="component" value="Chromosome"/>
</dbReference>
<dbReference type="SUPFAM" id="SSF54427">
    <property type="entry name" value="NTF2-like"/>
    <property type="match status" value="1"/>
</dbReference>
<sequence>MKINIEALLDVAHLQNSYVQAIDDDKLESWPNFFTDQCLYKLSPRENYDENLPACLIMCDSKAMLEDRIVSYRNANIYNCHFTRHIVGMPRITASNGETISAETSYAIFQTQLNGETSVFQVGRYLDTIVNDHGQLKFKEKICVFDTYRVHRLLATPV</sequence>
<dbReference type="KEGG" id="msl:Msil_1469"/>
<keyword evidence="2" id="KW-0560">Oxidoreductase</keyword>
<dbReference type="STRING" id="395965.Msil_1469"/>
<dbReference type="OrthoDB" id="5517499at2"/>